<keyword evidence="7" id="KW-0547">Nucleotide-binding</keyword>
<keyword evidence="6" id="KW-0479">Metal-binding</keyword>
<evidence type="ECO:0000256" key="6">
    <source>
        <dbReference type="ARBA" id="ARBA00022723"/>
    </source>
</evidence>
<organism evidence="14 15">
    <name type="scientific">Candidatus Iainarchaeum sp</name>
    <dbReference type="NCBI Taxonomy" id="3101447"/>
    <lineage>
        <taxon>Archaea</taxon>
        <taxon>Candidatus Iainarchaeota</taxon>
        <taxon>Candidatus Iainarchaeia</taxon>
        <taxon>Candidatus Iainarchaeales</taxon>
        <taxon>Candidatus Iainarchaeaceae</taxon>
        <taxon>Candidatus Iainarchaeum</taxon>
    </lineage>
</organism>
<evidence type="ECO:0000256" key="11">
    <source>
        <dbReference type="ARBA" id="ARBA00023146"/>
    </source>
</evidence>
<dbReference type="GO" id="GO:0000049">
    <property type="term" value="F:tRNA binding"/>
    <property type="evidence" value="ECO:0007669"/>
    <property type="project" value="InterPro"/>
</dbReference>
<reference evidence="15" key="1">
    <citation type="submission" date="2017-09" db="EMBL/GenBank/DDBJ databases">
        <title>The Reconstruction of 2,631 Draft Metagenome-Assembled Genomes from the Global Oceans.</title>
        <authorList>
            <person name="Tully B.J."/>
            <person name="Graham E.D."/>
            <person name="Heidelberg J.F."/>
        </authorList>
    </citation>
    <scope>NUCLEOTIDE SEQUENCE [LARGE SCALE GENOMIC DNA]</scope>
</reference>
<protein>
    <recommendedName>
        <fullName evidence="3">phenylalanine--tRNA ligase</fullName>
        <ecNumber evidence="3">6.1.1.20</ecNumber>
    </recommendedName>
</protein>
<feature type="domain" description="Aminoacyl-transfer RNA synthetases class-II family profile" evidence="13">
    <location>
        <begin position="336"/>
        <end position="468"/>
    </location>
</feature>
<dbReference type="NCBIfam" id="NF003210">
    <property type="entry name" value="PRK04172.1"/>
    <property type="match status" value="1"/>
</dbReference>
<dbReference type="GO" id="GO:0005737">
    <property type="term" value="C:cytoplasm"/>
    <property type="evidence" value="ECO:0007669"/>
    <property type="project" value="UniProtKB-SubCell"/>
</dbReference>
<dbReference type="SUPFAM" id="SSF55681">
    <property type="entry name" value="Class II aaRS and biotin synthetases"/>
    <property type="match status" value="1"/>
</dbReference>
<name>A0A2D6M0C9_9ARCH</name>
<sequence>MAASLSEIERRTLKALDKGKGKSPRDISEEAKLPIDSARRALQWLKEKSLIDLSERKEKSLKLMPAGKSSLRKGLPEKMFVEALAELNGKALMGAVRKKSQLNTPEYHAAMGLAKRNAWISIQKTDKGIELELTGLEKDLLEGKYSLEKALRATEGKESVDEKDKGELLKRGLAEETMNIERTALLNANGETILKQLESVGKRTYNVQGEVPRIFIGKKQPYIQFLNQLRKKLISLGFKEMQERLIVQEFYNFDVLFQPQNHPARSWTDTYQLKQPTFGRLPDKKIVAKVKAAHENGGGTGSRGWEYKWDEKIASRLMPCAHGTTADARQLVEGVDVPGKYFVINRCYRPDVLDATHLVEFNQLDGFVVGEDMNFRHLLGILKEIAIEVGGAEEVKFFPDYYPFTEPSVQLSAKHPQLGWVELAGAGIFRPEMIEPLGIKGRAIAWGLGIDRLAAFKLGISDIRYLFAQDLGWLRDSKMVKVD</sequence>
<comment type="caution">
    <text evidence="14">The sequence shown here is derived from an EMBL/GenBank/DDBJ whole genome shotgun (WGS) entry which is preliminary data.</text>
</comment>
<dbReference type="CDD" id="cd00496">
    <property type="entry name" value="PheRS_alpha_core"/>
    <property type="match status" value="1"/>
</dbReference>
<keyword evidence="10" id="KW-0648">Protein biosynthesis</keyword>
<keyword evidence="11" id="KW-0030">Aminoacyl-tRNA synthetase</keyword>
<evidence type="ECO:0000256" key="5">
    <source>
        <dbReference type="ARBA" id="ARBA00022598"/>
    </source>
</evidence>
<feature type="region of interest" description="Disordered" evidence="12">
    <location>
        <begin position="13"/>
        <end position="32"/>
    </location>
</feature>
<dbReference type="InterPro" id="IPR004529">
    <property type="entry name" value="Phe-tRNA-synth_IIc_asu"/>
</dbReference>
<proteinExistence type="inferred from homology"/>
<dbReference type="Gene3D" id="3.30.930.10">
    <property type="entry name" value="Bira Bifunctional Protein, Domain 2"/>
    <property type="match status" value="1"/>
</dbReference>
<keyword evidence="5 14" id="KW-0436">Ligase</keyword>
<dbReference type="EC" id="6.1.1.20" evidence="3"/>
<dbReference type="AlphaFoldDB" id="A0A2D6M0C9"/>
<accession>A0A2D6M0C9</accession>
<keyword evidence="8" id="KW-0067">ATP-binding</keyword>
<dbReference type="InterPro" id="IPR006195">
    <property type="entry name" value="aa-tRNA-synth_II"/>
</dbReference>
<dbReference type="GO" id="GO:0046872">
    <property type="term" value="F:metal ion binding"/>
    <property type="evidence" value="ECO:0007669"/>
    <property type="project" value="UniProtKB-KW"/>
</dbReference>
<keyword evidence="9" id="KW-0460">Magnesium</keyword>
<evidence type="ECO:0000256" key="12">
    <source>
        <dbReference type="SAM" id="MobiDB-lite"/>
    </source>
</evidence>
<dbReference type="PANTHER" id="PTHR11538">
    <property type="entry name" value="PHENYLALANYL-TRNA SYNTHETASE"/>
    <property type="match status" value="1"/>
</dbReference>
<dbReference type="EMBL" id="NZBU01000004">
    <property type="protein sequence ID" value="MAG21882.1"/>
    <property type="molecule type" value="Genomic_DNA"/>
</dbReference>
<keyword evidence="4" id="KW-0963">Cytoplasm</keyword>
<evidence type="ECO:0000313" key="15">
    <source>
        <dbReference type="Proteomes" id="UP000226592"/>
    </source>
</evidence>
<dbReference type="PANTHER" id="PTHR11538:SF40">
    <property type="entry name" value="PHENYLALANINE--TRNA LIGASE ALPHA SUBUNIT"/>
    <property type="match status" value="1"/>
</dbReference>
<evidence type="ECO:0000313" key="14">
    <source>
        <dbReference type="EMBL" id="MAG21882.1"/>
    </source>
</evidence>
<dbReference type="GO" id="GO:0006432">
    <property type="term" value="P:phenylalanyl-tRNA aminoacylation"/>
    <property type="evidence" value="ECO:0007669"/>
    <property type="project" value="InterPro"/>
</dbReference>
<evidence type="ECO:0000259" key="13">
    <source>
        <dbReference type="PROSITE" id="PS50862"/>
    </source>
</evidence>
<evidence type="ECO:0000256" key="8">
    <source>
        <dbReference type="ARBA" id="ARBA00022840"/>
    </source>
</evidence>
<dbReference type="Proteomes" id="UP000226592">
    <property type="component" value="Unassembled WGS sequence"/>
</dbReference>
<dbReference type="NCBIfam" id="TIGR00468">
    <property type="entry name" value="pheS"/>
    <property type="match status" value="1"/>
</dbReference>
<dbReference type="InterPro" id="IPR045864">
    <property type="entry name" value="aa-tRNA-synth_II/BPL/LPL"/>
</dbReference>
<dbReference type="GO" id="GO:0004826">
    <property type="term" value="F:phenylalanine-tRNA ligase activity"/>
    <property type="evidence" value="ECO:0007669"/>
    <property type="project" value="UniProtKB-EC"/>
</dbReference>
<evidence type="ECO:0000256" key="4">
    <source>
        <dbReference type="ARBA" id="ARBA00022490"/>
    </source>
</evidence>
<evidence type="ECO:0000256" key="2">
    <source>
        <dbReference type="ARBA" id="ARBA00006703"/>
    </source>
</evidence>
<comment type="similarity">
    <text evidence="2">Belongs to the class-II aminoacyl-tRNA synthetase family. Phe-tRNA synthetase alpha subunit type 2 subfamily.</text>
</comment>
<dbReference type="PROSITE" id="PS50862">
    <property type="entry name" value="AA_TRNA_LIGASE_II"/>
    <property type="match status" value="1"/>
</dbReference>
<dbReference type="InterPro" id="IPR002319">
    <property type="entry name" value="Phenylalanyl-tRNA_Synthase"/>
</dbReference>
<evidence type="ECO:0000256" key="3">
    <source>
        <dbReference type="ARBA" id="ARBA00012814"/>
    </source>
</evidence>
<evidence type="ECO:0000256" key="7">
    <source>
        <dbReference type="ARBA" id="ARBA00022741"/>
    </source>
</evidence>
<evidence type="ECO:0000256" key="10">
    <source>
        <dbReference type="ARBA" id="ARBA00022917"/>
    </source>
</evidence>
<evidence type="ECO:0000256" key="9">
    <source>
        <dbReference type="ARBA" id="ARBA00022842"/>
    </source>
</evidence>
<gene>
    <name evidence="14" type="ORF">CL943_01070</name>
</gene>
<dbReference type="GO" id="GO:0005524">
    <property type="term" value="F:ATP binding"/>
    <property type="evidence" value="ECO:0007669"/>
    <property type="project" value="UniProtKB-KW"/>
</dbReference>
<dbReference type="FunFam" id="3.30.930.10:FF:000095">
    <property type="entry name" value="Phenylalanine--tRNA ligase alpha subunit"/>
    <property type="match status" value="1"/>
</dbReference>
<evidence type="ECO:0000256" key="1">
    <source>
        <dbReference type="ARBA" id="ARBA00004496"/>
    </source>
</evidence>
<comment type="subcellular location">
    <subcellularLocation>
        <location evidence="1">Cytoplasm</location>
    </subcellularLocation>
</comment>
<dbReference type="Pfam" id="PF01409">
    <property type="entry name" value="tRNA-synt_2d"/>
    <property type="match status" value="1"/>
</dbReference>